<dbReference type="OrthoDB" id="52890at2157"/>
<evidence type="ECO:0000313" key="4">
    <source>
        <dbReference type="EMBL" id="AEH60344.1"/>
    </source>
</evidence>
<dbReference type="AlphaFoldDB" id="F7XPS1"/>
<evidence type="ECO:0000256" key="1">
    <source>
        <dbReference type="ARBA" id="ARBA00022598"/>
    </source>
</evidence>
<sequence length="461" mass="50155">MNETGKNIAVLDLTHGGIAIAKKLSLLGFGVYAVDVYQTVTDSVKSELLSIYNIGVSSDPPDIENIDTVVSPVHLDPDYILLKQAKAAGKKIISHHRIVAEILAEEKKLEKATVIEITGAQAKTSTSTMLADILSRQGDVILHTSRGLEYWTSGNCKVIHKGLSITPASILEAVDISISNNFIPDIYIFEVSIGGTGYSDLGILTTTHPDYKIAAGKKQASSAKMQIIENACCRKKRVLCINNAALDTVKCTEISNGSCQEMITFSTTYDQKADANIYLQDNRIIINYLDQHYLTIPVQGGYDPSSYTIAMAAAITASIAMGIESKMIQLCISGFSGISGRMQKYDLDGRTLIDNSNSGMNIVLAEKALRYALGIKNKKNIVMLLGEESAQVCEGLDPEDVSKFIKRHGNMIDKLILIGGRMMPVDHKDVIYVLGFEEGLNEASRISDDGDIIVSCVKCFR</sequence>
<gene>
    <name evidence="4" type="ordered locus">Mzhil_0470</name>
</gene>
<dbReference type="STRING" id="679901.Mzhil_0470"/>
<dbReference type="InterPro" id="IPR051046">
    <property type="entry name" value="MurCDEF_CellWall_CoF430Synth"/>
</dbReference>
<dbReference type="NCBIfam" id="NF033197">
    <property type="entry name" value="F430_CfbE"/>
    <property type="match status" value="1"/>
</dbReference>
<keyword evidence="2" id="KW-0547">Nucleotide-binding</keyword>
<name>F7XPS1_METZD</name>
<organism evidence="4 5">
    <name type="scientific">Methanosalsum zhilinae (strain DSM 4017 / NBRC 107636 / OCM 62 / WeN5)</name>
    <name type="common">Methanohalophilus zhilinae</name>
    <dbReference type="NCBI Taxonomy" id="679901"/>
    <lineage>
        <taxon>Archaea</taxon>
        <taxon>Methanobacteriati</taxon>
        <taxon>Methanobacteriota</taxon>
        <taxon>Stenosarchaea group</taxon>
        <taxon>Methanomicrobia</taxon>
        <taxon>Methanosarcinales</taxon>
        <taxon>Methanosarcinaceae</taxon>
        <taxon>Methanosalsum</taxon>
    </lineage>
</organism>
<dbReference type="EMBL" id="CP002101">
    <property type="protein sequence ID" value="AEH60344.1"/>
    <property type="molecule type" value="Genomic_DNA"/>
</dbReference>
<dbReference type="GeneID" id="10822077"/>
<dbReference type="PANTHER" id="PTHR43024">
    <property type="entry name" value="UDP-N-ACETYLMURAMOYL-TRIPEPTIDE--D-ALANYL-D-ALANINE LIGASE"/>
    <property type="match status" value="1"/>
</dbReference>
<dbReference type="Proteomes" id="UP000006622">
    <property type="component" value="Chromosome"/>
</dbReference>
<dbReference type="KEGG" id="mzh:Mzhil_0470"/>
<evidence type="ECO:0000256" key="3">
    <source>
        <dbReference type="ARBA" id="ARBA00022840"/>
    </source>
</evidence>
<evidence type="ECO:0000313" key="5">
    <source>
        <dbReference type="Proteomes" id="UP000006622"/>
    </source>
</evidence>
<keyword evidence="5" id="KW-1185">Reference proteome</keyword>
<dbReference type="GO" id="GO:0016874">
    <property type="term" value="F:ligase activity"/>
    <property type="evidence" value="ECO:0007669"/>
    <property type="project" value="UniProtKB-KW"/>
</dbReference>
<dbReference type="Gene3D" id="3.40.1190.10">
    <property type="entry name" value="Mur-like, catalytic domain"/>
    <property type="match status" value="1"/>
</dbReference>
<keyword evidence="3" id="KW-0067">ATP-binding</keyword>
<evidence type="ECO:0008006" key="6">
    <source>
        <dbReference type="Google" id="ProtNLM"/>
    </source>
</evidence>
<dbReference type="GO" id="GO:0005524">
    <property type="term" value="F:ATP binding"/>
    <property type="evidence" value="ECO:0007669"/>
    <property type="project" value="UniProtKB-KW"/>
</dbReference>
<protein>
    <recommendedName>
        <fullName evidence="6">Mur ligase middle domain protein</fullName>
    </recommendedName>
</protein>
<dbReference type="HOGENOM" id="CLU_047362_0_0_2"/>
<dbReference type="SUPFAM" id="SSF53623">
    <property type="entry name" value="MurD-like peptide ligases, catalytic domain"/>
    <property type="match status" value="1"/>
</dbReference>
<reference evidence="4 5" key="1">
    <citation type="submission" date="2010-07" db="EMBL/GenBank/DDBJ databases">
        <title>The complete genome of Methanosalsum zhilinae DSM 4017.</title>
        <authorList>
            <consortium name="US DOE Joint Genome Institute (JGI-PGF)"/>
            <person name="Lucas S."/>
            <person name="Copeland A."/>
            <person name="Lapidus A."/>
            <person name="Glavina del Rio T."/>
            <person name="Dalin E."/>
            <person name="Tice H."/>
            <person name="Bruce D."/>
            <person name="Goodwin L."/>
            <person name="Pitluck S."/>
            <person name="Kyrpides N."/>
            <person name="Mavromatis K."/>
            <person name="Ovchinnikova G."/>
            <person name="Daligault H."/>
            <person name="Detter J.C."/>
            <person name="Han C."/>
            <person name="Tapia R."/>
            <person name="Larimer F."/>
            <person name="Land M."/>
            <person name="Hauser L."/>
            <person name="Markowitz V."/>
            <person name="Cheng J.-F."/>
            <person name="Hugenholtz P."/>
            <person name="Woyke T."/>
            <person name="Wu D."/>
            <person name="Spring S."/>
            <person name="Schueler E."/>
            <person name="Brambilla E."/>
            <person name="Klenk H.-P."/>
            <person name="Eisen J.A."/>
        </authorList>
    </citation>
    <scope>NUCLEOTIDE SEQUENCE [LARGE SCALE GENOMIC DNA]</scope>
    <source>
        <strain evidence="5">DSM 4017 / NBRC 107636 / OCM 62 / WeN5</strain>
    </source>
</reference>
<dbReference type="InterPro" id="IPR036565">
    <property type="entry name" value="Mur-like_cat_sf"/>
</dbReference>
<evidence type="ECO:0000256" key="2">
    <source>
        <dbReference type="ARBA" id="ARBA00022741"/>
    </source>
</evidence>
<dbReference type="RefSeq" id="WP_013897783.1">
    <property type="nucleotide sequence ID" value="NC_015676.1"/>
</dbReference>
<dbReference type="PANTHER" id="PTHR43024:SF1">
    <property type="entry name" value="UDP-N-ACETYLMURAMOYL-TRIPEPTIDE--D-ALANYL-D-ALANINE LIGASE"/>
    <property type="match status" value="1"/>
</dbReference>
<keyword evidence="1" id="KW-0436">Ligase</keyword>
<proteinExistence type="predicted"/>
<accession>F7XPS1</accession>